<dbReference type="RefSeq" id="WP_310348779.1">
    <property type="nucleotide sequence ID" value="NZ_JAVDXQ010000007.1"/>
</dbReference>
<keyword evidence="4" id="KW-1185">Reference proteome</keyword>
<reference evidence="3 4" key="1">
    <citation type="submission" date="2023-07" db="EMBL/GenBank/DDBJ databases">
        <title>Sorghum-associated microbial communities from plants grown in Nebraska, USA.</title>
        <authorList>
            <person name="Schachtman D."/>
        </authorList>
    </citation>
    <scope>NUCLEOTIDE SEQUENCE [LARGE SCALE GENOMIC DNA]</scope>
    <source>
        <strain evidence="3 4">BE310</strain>
    </source>
</reference>
<name>A0ABU1ZF38_9BURK</name>
<feature type="domain" description="Ice-binding protein C-terminal" evidence="2">
    <location>
        <begin position="190"/>
        <end position="210"/>
    </location>
</feature>
<dbReference type="NCBIfam" id="TIGR02595">
    <property type="entry name" value="PEP_CTERM"/>
    <property type="match status" value="1"/>
</dbReference>
<keyword evidence="1" id="KW-0732">Signal</keyword>
<gene>
    <name evidence="3" type="ORF">J2X16_004617</name>
</gene>
<evidence type="ECO:0000313" key="3">
    <source>
        <dbReference type="EMBL" id="MDR7299249.1"/>
    </source>
</evidence>
<accession>A0ABU1ZF38</accession>
<sequence>MSKSIRLLAAAVMTALAATSALADFSYSTQGVDFTYHGMDANTFTLRIQNALDATGNWAPATHLGYLGFKGLGNLSTLTGVQVTVNPAPASSIQWLYTAGEVTGNGCNANANSQSICLDATPDLPLSNDLLFTIDLLGNGINIGSVTAPQLKASFTVWQEATRNKPASFVGTGDQLAQTLASTAAANKLPEPASLALAGLALAGLALARRRIRA</sequence>
<evidence type="ECO:0000313" key="4">
    <source>
        <dbReference type="Proteomes" id="UP001180536"/>
    </source>
</evidence>
<feature type="chain" id="PRO_5047100783" description="Ice-binding protein C-terminal domain-containing protein" evidence="1">
    <location>
        <begin position="24"/>
        <end position="214"/>
    </location>
</feature>
<dbReference type="InterPro" id="IPR013424">
    <property type="entry name" value="Ice-binding_C"/>
</dbReference>
<evidence type="ECO:0000256" key="1">
    <source>
        <dbReference type="SAM" id="SignalP"/>
    </source>
</evidence>
<evidence type="ECO:0000259" key="2">
    <source>
        <dbReference type="Pfam" id="PF07589"/>
    </source>
</evidence>
<proteinExistence type="predicted"/>
<dbReference type="EMBL" id="JAVDXQ010000007">
    <property type="protein sequence ID" value="MDR7299249.1"/>
    <property type="molecule type" value="Genomic_DNA"/>
</dbReference>
<dbReference type="Pfam" id="PF07589">
    <property type="entry name" value="PEP-CTERM"/>
    <property type="match status" value="1"/>
</dbReference>
<dbReference type="Proteomes" id="UP001180536">
    <property type="component" value="Unassembled WGS sequence"/>
</dbReference>
<feature type="signal peptide" evidence="1">
    <location>
        <begin position="1"/>
        <end position="23"/>
    </location>
</feature>
<comment type="caution">
    <text evidence="3">The sequence shown here is derived from an EMBL/GenBank/DDBJ whole genome shotgun (WGS) entry which is preliminary data.</text>
</comment>
<protein>
    <recommendedName>
        <fullName evidence="2">Ice-binding protein C-terminal domain-containing protein</fullName>
    </recommendedName>
</protein>
<organism evidence="3 4">
    <name type="scientific">Pelomonas aquatica</name>
    <dbReference type="NCBI Taxonomy" id="431058"/>
    <lineage>
        <taxon>Bacteria</taxon>
        <taxon>Pseudomonadati</taxon>
        <taxon>Pseudomonadota</taxon>
        <taxon>Betaproteobacteria</taxon>
        <taxon>Burkholderiales</taxon>
        <taxon>Sphaerotilaceae</taxon>
        <taxon>Roseateles</taxon>
    </lineage>
</organism>